<keyword evidence="1" id="KW-0812">Transmembrane</keyword>
<dbReference type="AlphaFoldDB" id="A0A7D5KZQ9"/>
<feature type="transmembrane region" description="Helical" evidence="1">
    <location>
        <begin position="92"/>
        <end position="111"/>
    </location>
</feature>
<keyword evidence="1" id="KW-0472">Membrane</keyword>
<accession>A0A7D5KZQ9</accession>
<feature type="transmembrane region" description="Helical" evidence="1">
    <location>
        <begin position="68"/>
        <end position="86"/>
    </location>
</feature>
<keyword evidence="1" id="KW-1133">Transmembrane helix</keyword>
<dbReference type="RefSeq" id="WP_179261810.1">
    <property type="nucleotide sequence ID" value="NZ_CP058601.1"/>
</dbReference>
<dbReference type="KEGG" id="haly:HYG82_13835"/>
<name>A0A7D5KZQ9_9EURY</name>
<protein>
    <submittedName>
        <fullName evidence="2">Uncharacterized protein</fullName>
    </submittedName>
</protein>
<evidence type="ECO:0000313" key="2">
    <source>
        <dbReference type="EMBL" id="QLG49860.1"/>
    </source>
</evidence>
<feature type="transmembrane region" description="Helical" evidence="1">
    <location>
        <begin position="17"/>
        <end position="34"/>
    </location>
</feature>
<sequence length="113" mass="11873">MEMADGLMTSTKSTVKIGFGIVIVALVLGSLLVGSEQAEFGLQILVQAAILTYGVSEAYQWRQQATPMIASILLVIGGGYGCYLVWMGANAFTNVLYLGLVGGGLLGVRIVDE</sequence>
<dbReference type="OrthoDB" id="382687at2157"/>
<reference evidence="2 3" key="1">
    <citation type="submission" date="2020-07" db="EMBL/GenBank/DDBJ databases">
        <authorList>
            <person name="Cui H."/>
        </authorList>
    </citation>
    <scope>NUCLEOTIDE SEQUENCE [LARGE SCALE GENOMIC DNA]</scope>
    <source>
        <strain evidence="2 3">YPL8</strain>
    </source>
</reference>
<dbReference type="Proteomes" id="UP000509241">
    <property type="component" value="Chromosome"/>
</dbReference>
<dbReference type="EMBL" id="CP058601">
    <property type="protein sequence ID" value="QLG49860.1"/>
    <property type="molecule type" value="Genomic_DNA"/>
</dbReference>
<proteinExistence type="predicted"/>
<evidence type="ECO:0000313" key="3">
    <source>
        <dbReference type="Proteomes" id="UP000509241"/>
    </source>
</evidence>
<organism evidence="2 3">
    <name type="scientific">Natrinema halophilum</name>
    <dbReference type="NCBI Taxonomy" id="1699371"/>
    <lineage>
        <taxon>Archaea</taxon>
        <taxon>Methanobacteriati</taxon>
        <taxon>Methanobacteriota</taxon>
        <taxon>Stenosarchaea group</taxon>
        <taxon>Halobacteria</taxon>
        <taxon>Halobacteriales</taxon>
        <taxon>Natrialbaceae</taxon>
        <taxon>Natrinema</taxon>
    </lineage>
</organism>
<evidence type="ECO:0000256" key="1">
    <source>
        <dbReference type="SAM" id="Phobius"/>
    </source>
</evidence>
<dbReference type="GeneID" id="56034392"/>
<gene>
    <name evidence="2" type="ORF">HYG82_13835</name>
</gene>
<keyword evidence="3" id="KW-1185">Reference proteome</keyword>